<evidence type="ECO:0000313" key="9">
    <source>
        <dbReference type="EMBL" id="MFC7316844.1"/>
    </source>
</evidence>
<organism evidence="9 10">
    <name type="scientific">Halomarina halobia</name>
    <dbReference type="NCBI Taxonomy" id="3033386"/>
    <lineage>
        <taxon>Archaea</taxon>
        <taxon>Methanobacteriati</taxon>
        <taxon>Methanobacteriota</taxon>
        <taxon>Stenosarchaea group</taxon>
        <taxon>Halobacteria</taxon>
        <taxon>Halobacteriales</taxon>
        <taxon>Natronomonadaceae</taxon>
        <taxon>Halomarina</taxon>
    </lineage>
</organism>
<feature type="active site" description="Charge relay system" evidence="4 5">
    <location>
        <position position="200"/>
    </location>
</feature>
<dbReference type="InterPro" id="IPR023828">
    <property type="entry name" value="Peptidase_S8_Ser-AS"/>
</dbReference>
<dbReference type="AlphaFoldDB" id="A0ABD6A8A5"/>
<reference evidence="9 10" key="1">
    <citation type="journal article" date="2019" name="Int. J. Syst. Evol. Microbiol.">
        <title>The Global Catalogue of Microorganisms (GCM) 10K type strain sequencing project: providing services to taxonomists for standard genome sequencing and annotation.</title>
        <authorList>
            <consortium name="The Broad Institute Genomics Platform"/>
            <consortium name="The Broad Institute Genome Sequencing Center for Infectious Disease"/>
            <person name="Wu L."/>
            <person name="Ma J."/>
        </authorList>
    </citation>
    <scope>NUCLEOTIDE SEQUENCE [LARGE SCALE GENOMIC DNA]</scope>
    <source>
        <strain evidence="9 10">PSR21</strain>
    </source>
</reference>
<comment type="similarity">
    <text evidence="5 6">Belongs to the peptidase S8 family.</text>
</comment>
<name>A0ABD6A8A5_9EURY</name>
<keyword evidence="3 5" id="KW-0720">Serine protease</keyword>
<dbReference type="RefSeq" id="WP_276303895.1">
    <property type="nucleotide sequence ID" value="NZ_CP119992.1"/>
</dbReference>
<dbReference type="Proteomes" id="UP001596547">
    <property type="component" value="Unassembled WGS sequence"/>
</dbReference>
<evidence type="ECO:0000256" key="5">
    <source>
        <dbReference type="PROSITE-ProRule" id="PRU01240"/>
    </source>
</evidence>
<keyword evidence="2 5" id="KW-0378">Hydrolase</keyword>
<dbReference type="SUPFAM" id="SSF52743">
    <property type="entry name" value="Subtilisin-like"/>
    <property type="match status" value="1"/>
</dbReference>
<gene>
    <name evidence="9" type="ORF">ACFQPE_08565</name>
</gene>
<evidence type="ECO:0000259" key="8">
    <source>
        <dbReference type="Pfam" id="PF00082"/>
    </source>
</evidence>
<dbReference type="GO" id="GO:0004252">
    <property type="term" value="F:serine-type endopeptidase activity"/>
    <property type="evidence" value="ECO:0007669"/>
    <property type="project" value="UniProtKB-UniRule"/>
</dbReference>
<protein>
    <submittedName>
        <fullName evidence="9">S8 family serine peptidase</fullName>
    </submittedName>
</protein>
<dbReference type="InterPro" id="IPR023827">
    <property type="entry name" value="Peptidase_S8_Asp-AS"/>
</dbReference>
<evidence type="ECO:0000256" key="4">
    <source>
        <dbReference type="PIRSR" id="PIRSR615500-1"/>
    </source>
</evidence>
<dbReference type="Gene3D" id="3.40.50.200">
    <property type="entry name" value="Peptidase S8/S53 domain"/>
    <property type="match status" value="2"/>
</dbReference>
<sequence length="604" mass="64139">MSRTIDNEAESDDGGRSGVSRRTLLKAAGAAGAVSLTPLVGVGAAAAPRIDESLDTATDALQEVLVVFDANADVDRLRHLDLEEGYHRFEVLPIGYTLLTGPQIETVGAWPEVRYVQANRELEYYNDDARATTRAGSVQSDLGYTGERAHSVVIDSGVDGDHPDLRDDLAANWRYVNPLSSSEDTTWVEAGSVDTDDNGHGTHCSGSITGSGAESDGRYRGMAPDAALTVYSAGLTLFIVKPVAAYDHLLARVREGEADVQVVSNSWGGGDGTDFDPDDAINVATWEAYREGILSVFAASNSGPDTNTLNQYATAPHVLGVAATDDEKRVTDFSSRGRRPSYDGPTNYDRKTALRNLEAYYAADKTGTEVDSGSHSGTVTATASEYHRWDAPKRAGYVEATLSWTPSAEDVDFYLREGSRDGPVVASGATLEEPETLSGAIEGGTAYYFEVRPYATVAADYGIEFTAYEGVKRNVTPTGIYRPGVGTPGEMVMSTLAPTDPLQAYGATGGEPDAEPYYGRISGTSMACPVAAGCATLLVDAARQNGVAFEPIDVLNTIEATAEDVHESYAPWSIGAGFVDAYAAVERAADGKWASFGEVKLVDE</sequence>
<dbReference type="InterPro" id="IPR006311">
    <property type="entry name" value="TAT_signal"/>
</dbReference>
<feature type="active site" description="Charge relay system" evidence="4 5">
    <location>
        <position position="155"/>
    </location>
</feature>
<dbReference type="InterPro" id="IPR036852">
    <property type="entry name" value="Peptidase_S8/S53_dom_sf"/>
</dbReference>
<dbReference type="EMBL" id="JBHTBF010000002">
    <property type="protein sequence ID" value="MFC7316844.1"/>
    <property type="molecule type" value="Genomic_DNA"/>
</dbReference>
<evidence type="ECO:0000256" key="3">
    <source>
        <dbReference type="ARBA" id="ARBA00022825"/>
    </source>
</evidence>
<dbReference type="GO" id="GO:0006508">
    <property type="term" value="P:proteolysis"/>
    <property type="evidence" value="ECO:0007669"/>
    <property type="project" value="UniProtKB-KW"/>
</dbReference>
<evidence type="ECO:0000256" key="7">
    <source>
        <dbReference type="SAM" id="MobiDB-lite"/>
    </source>
</evidence>
<feature type="domain" description="Peptidase S8/S53" evidence="8">
    <location>
        <begin position="153"/>
        <end position="346"/>
    </location>
</feature>
<comment type="caution">
    <text evidence="9">The sequence shown here is derived from an EMBL/GenBank/DDBJ whole genome shotgun (WGS) entry which is preliminary data.</text>
</comment>
<evidence type="ECO:0000256" key="1">
    <source>
        <dbReference type="ARBA" id="ARBA00022670"/>
    </source>
</evidence>
<feature type="domain" description="Peptidase S8/S53" evidence="8">
    <location>
        <begin position="508"/>
        <end position="576"/>
    </location>
</feature>
<feature type="region of interest" description="Disordered" evidence="7">
    <location>
        <begin position="330"/>
        <end position="349"/>
    </location>
</feature>
<proteinExistence type="inferred from homology"/>
<keyword evidence="1 5" id="KW-0645">Protease</keyword>
<evidence type="ECO:0000313" key="10">
    <source>
        <dbReference type="Proteomes" id="UP001596547"/>
    </source>
</evidence>
<dbReference type="InterPro" id="IPR000209">
    <property type="entry name" value="Peptidase_S8/S53_dom"/>
</dbReference>
<feature type="active site" description="Charge relay system" evidence="4 5">
    <location>
        <position position="525"/>
    </location>
</feature>
<dbReference type="InterPro" id="IPR015500">
    <property type="entry name" value="Peptidase_S8_subtilisin-rel"/>
</dbReference>
<feature type="region of interest" description="Disordered" evidence="7">
    <location>
        <begin position="194"/>
        <end position="216"/>
    </location>
</feature>
<dbReference type="Pfam" id="PF00082">
    <property type="entry name" value="Peptidase_S8"/>
    <property type="match status" value="2"/>
</dbReference>
<dbReference type="InterPro" id="IPR051048">
    <property type="entry name" value="Peptidase_S8/S53_subtilisin"/>
</dbReference>
<keyword evidence="10" id="KW-1185">Reference proteome</keyword>
<evidence type="ECO:0000256" key="6">
    <source>
        <dbReference type="RuleBase" id="RU003355"/>
    </source>
</evidence>
<dbReference type="PANTHER" id="PTHR43399:SF5">
    <property type="entry name" value="PEPTIDASE S8 FAMILY WITH PROTEASE-ASSOCIATED DOMAIN"/>
    <property type="match status" value="1"/>
</dbReference>
<dbReference type="PROSITE" id="PS51318">
    <property type="entry name" value="TAT"/>
    <property type="match status" value="1"/>
</dbReference>
<dbReference type="GeneID" id="79316503"/>
<dbReference type="PANTHER" id="PTHR43399">
    <property type="entry name" value="SUBTILISIN-RELATED"/>
    <property type="match status" value="1"/>
</dbReference>
<dbReference type="PROSITE" id="PS00137">
    <property type="entry name" value="SUBTILASE_HIS"/>
    <property type="match status" value="1"/>
</dbReference>
<dbReference type="PROSITE" id="PS51892">
    <property type="entry name" value="SUBTILASE"/>
    <property type="match status" value="1"/>
</dbReference>
<dbReference type="InterPro" id="IPR022398">
    <property type="entry name" value="Peptidase_S8_His-AS"/>
</dbReference>
<dbReference type="PROSITE" id="PS00138">
    <property type="entry name" value="SUBTILASE_SER"/>
    <property type="match status" value="1"/>
</dbReference>
<evidence type="ECO:0000256" key="2">
    <source>
        <dbReference type="ARBA" id="ARBA00022801"/>
    </source>
</evidence>
<dbReference type="PRINTS" id="PR00723">
    <property type="entry name" value="SUBTILISIN"/>
</dbReference>
<accession>A0ABD6A8A5</accession>
<dbReference type="PROSITE" id="PS00136">
    <property type="entry name" value="SUBTILASE_ASP"/>
    <property type="match status" value="1"/>
</dbReference>